<sequence>MNNSYRNSNRIILKILECILKKKSSQGKVLKTHIMQYANLKTTMAEKYLNSLENAEYIQRIEDTWGKRTVIYYDITEKGLERYRWFSKIDKELEGV</sequence>
<dbReference type="InterPro" id="IPR036390">
    <property type="entry name" value="WH_DNA-bd_sf"/>
</dbReference>
<dbReference type="AlphaFoldDB" id="A0A150J541"/>
<dbReference type="Pfam" id="PF14947">
    <property type="entry name" value="HTH_45"/>
    <property type="match status" value="1"/>
</dbReference>
<name>A0A150J541_9EURY</name>
<dbReference type="Gene3D" id="1.10.10.10">
    <property type="entry name" value="Winged helix-like DNA-binding domain superfamily/Winged helix DNA-binding domain"/>
    <property type="match status" value="1"/>
</dbReference>
<evidence type="ECO:0000313" key="2">
    <source>
        <dbReference type="EMBL" id="KYC52340.1"/>
    </source>
</evidence>
<reference evidence="2 3" key="1">
    <citation type="journal article" date="2016" name="ISME J.">
        <title>Chasing the elusive Euryarchaeota class WSA2: genomes reveal a uniquely fastidious methyl-reducing methanogen.</title>
        <authorList>
            <person name="Nobu M.K."/>
            <person name="Narihiro T."/>
            <person name="Kuroda K."/>
            <person name="Mei R."/>
            <person name="Liu W.T."/>
        </authorList>
    </citation>
    <scope>NUCLEOTIDE SEQUENCE [LARGE SCALE GENOMIC DNA]</scope>
    <source>
        <strain evidence="2">U1lsi0528_Bin055</strain>
    </source>
</reference>
<gene>
    <name evidence="2" type="ORF">AMQ22_00855</name>
</gene>
<protein>
    <recommendedName>
        <fullName evidence="1">ArnR1-like winged helix-turn-helix domain-containing protein</fullName>
    </recommendedName>
</protein>
<dbReference type="InterPro" id="IPR038723">
    <property type="entry name" value="ArnR1-like_HTH"/>
</dbReference>
<accession>A0A150J541</accession>
<dbReference type="Proteomes" id="UP000075398">
    <property type="component" value="Unassembled WGS sequence"/>
</dbReference>
<feature type="domain" description="ArnR1-like winged helix-turn-helix" evidence="1">
    <location>
        <begin position="6"/>
        <end position="91"/>
    </location>
</feature>
<dbReference type="InterPro" id="IPR036388">
    <property type="entry name" value="WH-like_DNA-bd_sf"/>
</dbReference>
<evidence type="ECO:0000313" key="3">
    <source>
        <dbReference type="Proteomes" id="UP000075398"/>
    </source>
</evidence>
<evidence type="ECO:0000259" key="1">
    <source>
        <dbReference type="Pfam" id="PF14947"/>
    </source>
</evidence>
<comment type="caution">
    <text evidence="2">The sequence shown here is derived from an EMBL/GenBank/DDBJ whole genome shotgun (WGS) entry which is preliminary data.</text>
</comment>
<dbReference type="SUPFAM" id="SSF46785">
    <property type="entry name" value="Winged helix' DNA-binding domain"/>
    <property type="match status" value="1"/>
</dbReference>
<organism evidence="2 3">
    <name type="scientific">Candidatus Methanofastidiosum methylothiophilum</name>
    <dbReference type="NCBI Taxonomy" id="1705564"/>
    <lineage>
        <taxon>Archaea</taxon>
        <taxon>Methanobacteriati</taxon>
        <taxon>Methanobacteriota</taxon>
        <taxon>Stenosarchaea group</taxon>
        <taxon>Candidatus Methanofastidiosia</taxon>
        <taxon>Candidatus Methanofastidiosales</taxon>
        <taxon>Candidatus Methanofastidiosaceae</taxon>
        <taxon>Candidatus Methanofastidiosum</taxon>
    </lineage>
</organism>
<dbReference type="EMBL" id="LNGC01000026">
    <property type="protein sequence ID" value="KYC52340.1"/>
    <property type="molecule type" value="Genomic_DNA"/>
</dbReference>
<proteinExistence type="predicted"/>